<dbReference type="GO" id="GO:0009279">
    <property type="term" value="C:cell outer membrane"/>
    <property type="evidence" value="ECO:0007669"/>
    <property type="project" value="UniProtKB-SubCell"/>
</dbReference>
<dbReference type="PANTHER" id="PTHR34501:SF9">
    <property type="entry name" value="MAJOR OUTER MEMBRANE PROTEIN P.IA"/>
    <property type="match status" value="1"/>
</dbReference>
<proteinExistence type="predicted"/>
<feature type="domain" description="Porin" evidence="12">
    <location>
        <begin position="7"/>
        <end position="352"/>
    </location>
</feature>
<evidence type="ECO:0000256" key="3">
    <source>
        <dbReference type="ARBA" id="ARBA00022448"/>
    </source>
</evidence>
<reference evidence="13 14" key="1">
    <citation type="submission" date="2016-10" db="EMBL/GenBank/DDBJ databases">
        <authorList>
            <person name="de Groot N.N."/>
        </authorList>
    </citation>
    <scope>NUCLEOTIDE SEQUENCE [LARGE SCALE GENOMIC DNA]</scope>
    <source>
        <strain evidence="13 14">LMG 23650</strain>
    </source>
</reference>
<keyword evidence="8" id="KW-0626">Porin</keyword>
<evidence type="ECO:0000259" key="12">
    <source>
        <dbReference type="Pfam" id="PF13609"/>
    </source>
</evidence>
<evidence type="ECO:0000256" key="10">
    <source>
        <dbReference type="ARBA" id="ARBA00023237"/>
    </source>
</evidence>
<keyword evidence="14" id="KW-1185">Reference proteome</keyword>
<dbReference type="Gene3D" id="2.40.160.10">
    <property type="entry name" value="Porin"/>
    <property type="match status" value="1"/>
</dbReference>
<evidence type="ECO:0000313" key="13">
    <source>
        <dbReference type="EMBL" id="SFJ69336.1"/>
    </source>
</evidence>
<evidence type="ECO:0000256" key="11">
    <source>
        <dbReference type="SAM" id="SignalP"/>
    </source>
</evidence>
<evidence type="ECO:0000256" key="6">
    <source>
        <dbReference type="ARBA" id="ARBA00022729"/>
    </source>
</evidence>
<dbReference type="AlphaFoldDB" id="A0A1I3TI96"/>
<dbReference type="InterPro" id="IPR050298">
    <property type="entry name" value="Gram-neg_bact_OMP"/>
</dbReference>
<dbReference type="GO" id="GO:0046930">
    <property type="term" value="C:pore complex"/>
    <property type="evidence" value="ECO:0007669"/>
    <property type="project" value="UniProtKB-KW"/>
</dbReference>
<accession>A0A1I3TI96</accession>
<keyword evidence="4" id="KW-1134">Transmembrane beta strand</keyword>
<protein>
    <submittedName>
        <fullName evidence="13">Outer membrane protein (Porin)</fullName>
    </submittedName>
</protein>
<keyword evidence="6 11" id="KW-0732">Signal</keyword>
<evidence type="ECO:0000256" key="8">
    <source>
        <dbReference type="ARBA" id="ARBA00023114"/>
    </source>
</evidence>
<evidence type="ECO:0000256" key="2">
    <source>
        <dbReference type="ARBA" id="ARBA00011233"/>
    </source>
</evidence>
<dbReference type="InterPro" id="IPR002299">
    <property type="entry name" value="Porin_Neis"/>
</dbReference>
<evidence type="ECO:0000256" key="1">
    <source>
        <dbReference type="ARBA" id="ARBA00004571"/>
    </source>
</evidence>
<dbReference type="GO" id="GO:0015288">
    <property type="term" value="F:porin activity"/>
    <property type="evidence" value="ECO:0007669"/>
    <property type="project" value="UniProtKB-KW"/>
</dbReference>
<comment type="subcellular location">
    <subcellularLocation>
        <location evidence="1">Cell outer membrane</location>
        <topology evidence="1">Multi-pass membrane protein</topology>
    </subcellularLocation>
</comment>
<dbReference type="InterPro" id="IPR033900">
    <property type="entry name" value="Gram_neg_porin_domain"/>
</dbReference>
<comment type="subunit">
    <text evidence="2">Homotrimer.</text>
</comment>
<evidence type="ECO:0000256" key="9">
    <source>
        <dbReference type="ARBA" id="ARBA00023136"/>
    </source>
</evidence>
<dbReference type="Proteomes" id="UP000199548">
    <property type="component" value="Unassembled WGS sequence"/>
</dbReference>
<gene>
    <name evidence="13" type="ORF">SAMN05192543_109253</name>
</gene>
<dbReference type="CDD" id="cd00342">
    <property type="entry name" value="gram_neg_porins"/>
    <property type="match status" value="1"/>
</dbReference>
<feature type="chain" id="PRO_5011538386" evidence="11">
    <location>
        <begin position="21"/>
        <end position="389"/>
    </location>
</feature>
<dbReference type="RefSeq" id="WP_091018159.1">
    <property type="nucleotide sequence ID" value="NZ_CP041743.1"/>
</dbReference>
<sequence>MKKQVIALAASAAFAAPVFAQSSVTLFGLIDEGFVYTNNTNTKGQASYQMQSGYAQGSRWGLRGSEDLGGGLKAVFTLENGFELNTGKLMQGGRMFGRQAFIGLADDRYGTVMLGRQYDSLVDYLAQMTANGNWGGFLLSHPLDNDNTDNSFRVNNTVKYASQNISGLQFGGTYSFSNGTNFANNRQYSIGTQYTRGPLLLAAAYLQANNPGVGSDGAIAANDANFTSDLLRVFGGGAKYTFGSATVGLVYTNTNVKNPAGTVYLTDASGNFLPLVGAGGTLSALKFQNFEVNGKYQVTPTFFVGAQYVYTLVNYEASTGNLKPKFHTLGLMADYNLSKRTDFYVQSAYQKVGGDKTGTVLDNAYIPGAGGVSSAANQFAVRAGIRHKF</sequence>
<dbReference type="STRING" id="420953.SAMN05192543_109253"/>
<name>A0A1I3TI96_9BURK</name>
<evidence type="ECO:0000313" key="14">
    <source>
        <dbReference type="Proteomes" id="UP000199548"/>
    </source>
</evidence>
<dbReference type="GO" id="GO:0006811">
    <property type="term" value="P:monoatomic ion transport"/>
    <property type="evidence" value="ECO:0007669"/>
    <property type="project" value="UniProtKB-KW"/>
</dbReference>
<feature type="signal peptide" evidence="11">
    <location>
        <begin position="1"/>
        <end position="20"/>
    </location>
</feature>
<evidence type="ECO:0000256" key="7">
    <source>
        <dbReference type="ARBA" id="ARBA00023065"/>
    </source>
</evidence>
<dbReference type="PANTHER" id="PTHR34501">
    <property type="entry name" value="PROTEIN YDDL-RELATED"/>
    <property type="match status" value="1"/>
</dbReference>
<evidence type="ECO:0000256" key="5">
    <source>
        <dbReference type="ARBA" id="ARBA00022692"/>
    </source>
</evidence>
<keyword evidence="3" id="KW-0813">Transport</keyword>
<dbReference type="Pfam" id="PF13609">
    <property type="entry name" value="Porin_4"/>
    <property type="match status" value="1"/>
</dbReference>
<organism evidence="13 14">
    <name type="scientific">Paraburkholderia megapolitana</name>
    <dbReference type="NCBI Taxonomy" id="420953"/>
    <lineage>
        <taxon>Bacteria</taxon>
        <taxon>Pseudomonadati</taxon>
        <taxon>Pseudomonadota</taxon>
        <taxon>Betaproteobacteria</taxon>
        <taxon>Burkholderiales</taxon>
        <taxon>Burkholderiaceae</taxon>
        <taxon>Paraburkholderia</taxon>
    </lineage>
</organism>
<dbReference type="InterPro" id="IPR023614">
    <property type="entry name" value="Porin_dom_sf"/>
</dbReference>
<dbReference type="OrthoDB" id="8982743at2"/>
<dbReference type="PRINTS" id="PR00184">
    <property type="entry name" value="NEISSPPORIN"/>
</dbReference>
<keyword evidence="9" id="KW-0472">Membrane</keyword>
<dbReference type="SUPFAM" id="SSF56935">
    <property type="entry name" value="Porins"/>
    <property type="match status" value="1"/>
</dbReference>
<evidence type="ECO:0000256" key="4">
    <source>
        <dbReference type="ARBA" id="ARBA00022452"/>
    </source>
</evidence>
<keyword evidence="5" id="KW-0812">Transmembrane</keyword>
<dbReference type="EMBL" id="FOQU01000009">
    <property type="protein sequence ID" value="SFJ69336.1"/>
    <property type="molecule type" value="Genomic_DNA"/>
</dbReference>
<keyword evidence="7" id="KW-0406">Ion transport</keyword>
<keyword evidence="10" id="KW-0998">Cell outer membrane</keyword>